<comment type="catalytic activity">
    <reaction evidence="10">
        <text>ITP + H2O = IMP + diphosphate + H(+)</text>
        <dbReference type="Rhea" id="RHEA:29399"/>
        <dbReference type="ChEBI" id="CHEBI:15377"/>
        <dbReference type="ChEBI" id="CHEBI:15378"/>
        <dbReference type="ChEBI" id="CHEBI:33019"/>
        <dbReference type="ChEBI" id="CHEBI:58053"/>
        <dbReference type="ChEBI" id="CHEBI:61402"/>
        <dbReference type="EC" id="3.6.1.66"/>
    </reaction>
</comment>
<keyword evidence="5 10" id="KW-0378">Hydrolase</keyword>
<feature type="binding site" evidence="10">
    <location>
        <begin position="173"/>
        <end position="176"/>
    </location>
    <ligand>
        <name>substrate</name>
    </ligand>
</feature>
<evidence type="ECO:0000256" key="10">
    <source>
        <dbReference type="HAMAP-Rule" id="MF_01405"/>
    </source>
</evidence>
<evidence type="ECO:0000256" key="2">
    <source>
        <dbReference type="ARBA" id="ARBA00011738"/>
    </source>
</evidence>
<evidence type="ECO:0000256" key="1">
    <source>
        <dbReference type="ARBA" id="ARBA00008023"/>
    </source>
</evidence>
<keyword evidence="3 10" id="KW-0479">Metal-binding</keyword>
<feature type="binding site" evidence="10">
    <location>
        <position position="68"/>
    </location>
    <ligand>
        <name>substrate</name>
    </ligand>
</feature>
<keyword evidence="4 10" id="KW-0547">Nucleotide-binding</keyword>
<reference evidence="11" key="2">
    <citation type="submission" date="2021-04" db="EMBL/GenBank/DDBJ databases">
        <authorList>
            <person name="Gilroy R."/>
        </authorList>
    </citation>
    <scope>NUCLEOTIDE SEQUENCE</scope>
    <source>
        <strain evidence="11">Gambia15-2214</strain>
    </source>
</reference>
<dbReference type="GO" id="GO:0009117">
    <property type="term" value="P:nucleotide metabolic process"/>
    <property type="evidence" value="ECO:0007669"/>
    <property type="project" value="UniProtKB-KW"/>
</dbReference>
<comment type="caution">
    <text evidence="11">The sequence shown here is derived from an EMBL/GenBank/DDBJ whole genome shotgun (WGS) entry which is preliminary data.</text>
</comment>
<sequence length="219" mass="24224">MKIYLASGNLHKQKEMAELFPEYEIIIPSQEGIAFDPEETGSSFLENSLIKAKALWDIVKQPVLADDSGICVDILEGIPGIYSARYGGKQYPKGKPNGEKTPQQEQNKSLIEQTNEAIAMGKENPVYPNNKRSCRYVCAMTLYVGPDRFYVAQETMEGSLIDNLEQARGQGGFGYDPIVILQGTDKTIAQLSAEEKNAVSHRGKAAKALYHLVKNSLHI</sequence>
<dbReference type="Gene3D" id="3.90.950.10">
    <property type="match status" value="1"/>
</dbReference>
<evidence type="ECO:0000256" key="6">
    <source>
        <dbReference type="ARBA" id="ARBA00022842"/>
    </source>
</evidence>
<comment type="cofactor">
    <cofactor evidence="10">
        <name>Mg(2+)</name>
        <dbReference type="ChEBI" id="CHEBI:18420"/>
    </cofactor>
    <text evidence="10">Binds 1 Mg(2+) ion per subunit.</text>
</comment>
<comment type="catalytic activity">
    <reaction evidence="8 10">
        <text>dITP + H2O = dIMP + diphosphate + H(+)</text>
        <dbReference type="Rhea" id="RHEA:28342"/>
        <dbReference type="ChEBI" id="CHEBI:15377"/>
        <dbReference type="ChEBI" id="CHEBI:15378"/>
        <dbReference type="ChEBI" id="CHEBI:33019"/>
        <dbReference type="ChEBI" id="CHEBI:61194"/>
        <dbReference type="ChEBI" id="CHEBI:61382"/>
        <dbReference type="EC" id="3.6.1.66"/>
    </reaction>
</comment>
<evidence type="ECO:0000256" key="4">
    <source>
        <dbReference type="ARBA" id="ARBA00022741"/>
    </source>
</evidence>
<dbReference type="GO" id="GO:0000166">
    <property type="term" value="F:nucleotide binding"/>
    <property type="evidence" value="ECO:0007669"/>
    <property type="project" value="UniProtKB-KW"/>
</dbReference>
<evidence type="ECO:0000256" key="7">
    <source>
        <dbReference type="ARBA" id="ARBA00023080"/>
    </source>
</evidence>
<dbReference type="GO" id="GO:0009146">
    <property type="term" value="P:purine nucleoside triphosphate catabolic process"/>
    <property type="evidence" value="ECO:0007669"/>
    <property type="project" value="UniProtKB-UniRule"/>
</dbReference>
<comment type="subunit">
    <text evidence="2 10">Homodimer.</text>
</comment>
<comment type="function">
    <text evidence="10">Pyrophosphatase that catalyzes the hydrolysis of nucleoside triphosphates to their monophosphate derivatives, with a high preference for the non-canonical purine nucleotides XTP (xanthosine triphosphate), dITP (deoxyinosine triphosphate) and ITP. Seems to function as a house-cleaning enzyme that removes non-canonical purine nucleotides from the nucleotide pool, thus preventing their incorporation into DNA/RNA and avoiding chromosomal lesions.</text>
</comment>
<comment type="catalytic activity">
    <reaction evidence="9 10">
        <text>XTP + H2O = XMP + diphosphate + H(+)</text>
        <dbReference type="Rhea" id="RHEA:28610"/>
        <dbReference type="ChEBI" id="CHEBI:15377"/>
        <dbReference type="ChEBI" id="CHEBI:15378"/>
        <dbReference type="ChEBI" id="CHEBI:33019"/>
        <dbReference type="ChEBI" id="CHEBI:57464"/>
        <dbReference type="ChEBI" id="CHEBI:61314"/>
        <dbReference type="EC" id="3.6.1.66"/>
    </reaction>
</comment>
<accession>A0A9E2L2B8</accession>
<dbReference type="InterPro" id="IPR002637">
    <property type="entry name" value="RdgB/HAM1"/>
</dbReference>
<dbReference type="PANTHER" id="PTHR11067">
    <property type="entry name" value="INOSINE TRIPHOSPHATE PYROPHOSPHATASE/HAM1 PROTEIN"/>
    <property type="match status" value="1"/>
</dbReference>
<dbReference type="GO" id="GO:0035870">
    <property type="term" value="F:dITP diphosphatase activity"/>
    <property type="evidence" value="ECO:0007669"/>
    <property type="project" value="UniProtKB-UniRule"/>
</dbReference>
<dbReference type="HAMAP" id="MF_01405">
    <property type="entry name" value="Non_canon_purine_NTPase"/>
    <property type="match status" value="1"/>
</dbReference>
<evidence type="ECO:0000256" key="9">
    <source>
        <dbReference type="ARBA" id="ARBA00052017"/>
    </source>
</evidence>
<dbReference type="PANTHER" id="PTHR11067:SF9">
    <property type="entry name" value="INOSINE TRIPHOSPHATE PYROPHOSPHATASE"/>
    <property type="match status" value="1"/>
</dbReference>
<dbReference type="GO" id="GO:0017111">
    <property type="term" value="F:ribonucleoside triphosphate phosphatase activity"/>
    <property type="evidence" value="ECO:0007669"/>
    <property type="project" value="InterPro"/>
</dbReference>
<dbReference type="GO" id="GO:0036222">
    <property type="term" value="F:XTP diphosphatase activity"/>
    <property type="evidence" value="ECO:0007669"/>
    <property type="project" value="UniProtKB-UniRule"/>
</dbReference>
<dbReference type="EC" id="3.6.1.66" evidence="10"/>
<feature type="binding site" evidence="10">
    <location>
        <position position="38"/>
    </location>
    <ligand>
        <name>Mg(2+)</name>
        <dbReference type="ChEBI" id="CHEBI:18420"/>
    </ligand>
</feature>
<evidence type="ECO:0000256" key="5">
    <source>
        <dbReference type="ARBA" id="ARBA00022801"/>
    </source>
</evidence>
<dbReference type="Pfam" id="PF01725">
    <property type="entry name" value="Ham1p_like"/>
    <property type="match status" value="1"/>
</dbReference>
<dbReference type="GO" id="GO:0036220">
    <property type="term" value="F:ITP diphosphatase activity"/>
    <property type="evidence" value="ECO:0007669"/>
    <property type="project" value="UniProtKB-UniRule"/>
</dbReference>
<feature type="active site" description="Proton acceptor" evidence="10">
    <location>
        <position position="67"/>
    </location>
</feature>
<dbReference type="InterPro" id="IPR020922">
    <property type="entry name" value="dITP/XTP_pyrophosphatase"/>
</dbReference>
<dbReference type="InterPro" id="IPR029001">
    <property type="entry name" value="ITPase-like_fam"/>
</dbReference>
<dbReference type="EMBL" id="JAHLFV010000139">
    <property type="protein sequence ID" value="MBU3850079.1"/>
    <property type="molecule type" value="Genomic_DNA"/>
</dbReference>
<evidence type="ECO:0000256" key="8">
    <source>
        <dbReference type="ARBA" id="ARBA00051875"/>
    </source>
</evidence>
<keyword evidence="6 10" id="KW-0460">Magnesium</keyword>
<dbReference type="SUPFAM" id="SSF52972">
    <property type="entry name" value="ITPase-like"/>
    <property type="match status" value="1"/>
</dbReference>
<dbReference type="AlphaFoldDB" id="A0A9E2L2B8"/>
<dbReference type="GO" id="GO:0046872">
    <property type="term" value="F:metal ion binding"/>
    <property type="evidence" value="ECO:0007669"/>
    <property type="project" value="UniProtKB-KW"/>
</dbReference>
<name>A0A9E2L2B8_9SPIR</name>
<feature type="binding site" evidence="10">
    <location>
        <position position="67"/>
    </location>
    <ligand>
        <name>Mg(2+)</name>
        <dbReference type="ChEBI" id="CHEBI:18420"/>
    </ligand>
</feature>
<evidence type="ECO:0000313" key="12">
    <source>
        <dbReference type="Proteomes" id="UP000823914"/>
    </source>
</evidence>
<evidence type="ECO:0000313" key="11">
    <source>
        <dbReference type="EMBL" id="MBU3850079.1"/>
    </source>
</evidence>
<feature type="binding site" evidence="10">
    <location>
        <begin position="7"/>
        <end position="12"/>
    </location>
    <ligand>
        <name>substrate</name>
    </ligand>
</feature>
<dbReference type="CDD" id="cd00515">
    <property type="entry name" value="HAM1"/>
    <property type="match status" value="1"/>
</dbReference>
<reference evidence="11" key="1">
    <citation type="journal article" date="2021" name="PeerJ">
        <title>Extensive microbial diversity within the chicken gut microbiome revealed by metagenomics and culture.</title>
        <authorList>
            <person name="Gilroy R."/>
            <person name="Ravi A."/>
            <person name="Getino M."/>
            <person name="Pursley I."/>
            <person name="Horton D.L."/>
            <person name="Alikhan N.F."/>
            <person name="Baker D."/>
            <person name="Gharbi K."/>
            <person name="Hall N."/>
            <person name="Watson M."/>
            <person name="Adriaenssens E.M."/>
            <person name="Foster-Nyarko E."/>
            <person name="Jarju S."/>
            <person name="Secka A."/>
            <person name="Antonio M."/>
            <person name="Oren A."/>
            <person name="Chaudhuri R.R."/>
            <person name="La Ragione R."/>
            <person name="Hildebrand F."/>
            <person name="Pallen M.J."/>
        </authorList>
    </citation>
    <scope>NUCLEOTIDE SEQUENCE</scope>
    <source>
        <strain evidence="11">Gambia15-2214</strain>
    </source>
</reference>
<feature type="binding site" evidence="10">
    <location>
        <position position="196"/>
    </location>
    <ligand>
        <name>substrate</name>
    </ligand>
</feature>
<dbReference type="GO" id="GO:0005829">
    <property type="term" value="C:cytosol"/>
    <property type="evidence" value="ECO:0007669"/>
    <property type="project" value="TreeGrafter"/>
</dbReference>
<organism evidence="11 12">
    <name type="scientific">Candidatus Treponema excrementipullorum</name>
    <dbReference type="NCBI Taxonomy" id="2838768"/>
    <lineage>
        <taxon>Bacteria</taxon>
        <taxon>Pseudomonadati</taxon>
        <taxon>Spirochaetota</taxon>
        <taxon>Spirochaetia</taxon>
        <taxon>Spirochaetales</taxon>
        <taxon>Treponemataceae</taxon>
        <taxon>Treponema</taxon>
    </lineage>
</organism>
<comment type="similarity">
    <text evidence="1 10">Belongs to the HAM1 NTPase family.</text>
</comment>
<dbReference type="FunFam" id="3.90.950.10:FF:000001">
    <property type="entry name" value="dITP/XTP pyrophosphatase"/>
    <property type="match status" value="1"/>
</dbReference>
<dbReference type="Proteomes" id="UP000823914">
    <property type="component" value="Unassembled WGS sequence"/>
</dbReference>
<keyword evidence="7 10" id="KW-0546">Nucleotide metabolism</keyword>
<feature type="binding site" evidence="10">
    <location>
        <begin position="201"/>
        <end position="202"/>
    </location>
    <ligand>
        <name>substrate</name>
    </ligand>
</feature>
<gene>
    <name evidence="11" type="ORF">IAA16_05895</name>
</gene>
<protein>
    <recommendedName>
        <fullName evidence="10">dITP/XTP pyrophosphatase</fullName>
        <ecNumber evidence="10">3.6.1.66</ecNumber>
    </recommendedName>
    <alternativeName>
        <fullName evidence="10">Non-canonical purine NTP pyrophosphatase</fullName>
    </alternativeName>
    <alternativeName>
        <fullName evidence="10">Non-standard purine NTP pyrophosphatase</fullName>
    </alternativeName>
    <alternativeName>
        <fullName evidence="10">Nucleoside-triphosphate diphosphatase</fullName>
    </alternativeName>
    <alternativeName>
        <fullName evidence="10">Nucleoside-triphosphate pyrophosphatase</fullName>
        <shortName evidence="10">NTPase</shortName>
    </alternativeName>
</protein>
<proteinExistence type="inferred from homology"/>
<evidence type="ECO:0000256" key="3">
    <source>
        <dbReference type="ARBA" id="ARBA00022723"/>
    </source>
</evidence>